<feature type="transmembrane region" description="Helical" evidence="9">
    <location>
        <begin position="182"/>
        <end position="200"/>
    </location>
</feature>
<dbReference type="eggNOG" id="COG4147">
    <property type="taxonomic scope" value="Bacteria"/>
</dbReference>
<accession>R4VME9</accession>
<dbReference type="InterPro" id="IPR038377">
    <property type="entry name" value="Na/Glc_symporter_sf"/>
</dbReference>
<dbReference type="EMBL" id="CP005963">
    <property type="protein sequence ID" value="AGM40738.1"/>
    <property type="molecule type" value="Genomic_DNA"/>
</dbReference>
<feature type="transmembrane region" description="Helical" evidence="9">
    <location>
        <begin position="6"/>
        <end position="25"/>
    </location>
</feature>
<feature type="transmembrane region" description="Helical" evidence="9">
    <location>
        <begin position="497"/>
        <end position="516"/>
    </location>
</feature>
<protein>
    <submittedName>
        <fullName evidence="10">Ribonuclease E and G</fullName>
    </submittedName>
</protein>
<keyword evidence="11" id="KW-1185">Reference proteome</keyword>
<organism evidence="10 11">
    <name type="scientific">Spiribacter salinus M19-40</name>
    <dbReference type="NCBI Taxonomy" id="1260251"/>
    <lineage>
        <taxon>Bacteria</taxon>
        <taxon>Pseudomonadati</taxon>
        <taxon>Pseudomonadota</taxon>
        <taxon>Gammaproteobacteria</taxon>
        <taxon>Chromatiales</taxon>
        <taxon>Ectothiorhodospiraceae</taxon>
        <taxon>Spiribacter</taxon>
    </lineage>
</organism>
<dbReference type="InterPro" id="IPR050277">
    <property type="entry name" value="Sodium:Solute_Symporter"/>
</dbReference>
<dbReference type="GO" id="GO:0015293">
    <property type="term" value="F:symporter activity"/>
    <property type="evidence" value="ECO:0007669"/>
    <property type="project" value="UniProtKB-KW"/>
</dbReference>
<dbReference type="KEGG" id="ssal:SPISAL_03220"/>
<keyword evidence="6 9" id="KW-1133">Transmembrane helix</keyword>
<dbReference type="GO" id="GO:0005886">
    <property type="term" value="C:plasma membrane"/>
    <property type="evidence" value="ECO:0007669"/>
    <property type="project" value="TreeGrafter"/>
</dbReference>
<dbReference type="RefSeq" id="WP_016353045.1">
    <property type="nucleotide sequence ID" value="NC_021291.1"/>
</dbReference>
<keyword evidence="7 9" id="KW-0472">Membrane</keyword>
<dbReference type="HOGENOM" id="CLU_018808_8_2_6"/>
<name>R4VME9_9GAMM</name>
<dbReference type="Proteomes" id="UP000017881">
    <property type="component" value="Chromosome"/>
</dbReference>
<evidence type="ECO:0000256" key="3">
    <source>
        <dbReference type="ARBA" id="ARBA00022448"/>
    </source>
</evidence>
<evidence type="ECO:0000256" key="8">
    <source>
        <dbReference type="RuleBase" id="RU362091"/>
    </source>
</evidence>
<dbReference type="OrthoDB" id="9764416at2"/>
<evidence type="ECO:0000256" key="4">
    <source>
        <dbReference type="ARBA" id="ARBA00022692"/>
    </source>
</evidence>
<feature type="transmembrane region" description="Helical" evidence="9">
    <location>
        <begin position="536"/>
        <end position="560"/>
    </location>
</feature>
<evidence type="ECO:0000256" key="5">
    <source>
        <dbReference type="ARBA" id="ARBA00022847"/>
    </source>
</evidence>
<feature type="transmembrane region" description="Helical" evidence="9">
    <location>
        <begin position="46"/>
        <end position="69"/>
    </location>
</feature>
<feature type="transmembrane region" description="Helical" evidence="9">
    <location>
        <begin position="465"/>
        <end position="490"/>
    </location>
</feature>
<feature type="transmembrane region" description="Helical" evidence="9">
    <location>
        <begin position="116"/>
        <end position="133"/>
    </location>
</feature>
<comment type="subcellular location">
    <subcellularLocation>
        <location evidence="1">Membrane</location>
        <topology evidence="1">Multi-pass membrane protein</topology>
    </subcellularLocation>
</comment>
<evidence type="ECO:0000313" key="11">
    <source>
        <dbReference type="Proteomes" id="UP000017881"/>
    </source>
</evidence>
<dbReference type="InterPro" id="IPR001734">
    <property type="entry name" value="Na/solute_symporter"/>
</dbReference>
<feature type="transmembrane region" description="Helical" evidence="9">
    <location>
        <begin position="153"/>
        <end position="170"/>
    </location>
</feature>
<feature type="transmembrane region" description="Helical" evidence="9">
    <location>
        <begin position="280"/>
        <end position="303"/>
    </location>
</feature>
<evidence type="ECO:0000256" key="7">
    <source>
        <dbReference type="ARBA" id="ARBA00023136"/>
    </source>
</evidence>
<keyword evidence="5" id="KW-0769">Symport</keyword>
<dbReference type="Gene3D" id="1.20.1730.10">
    <property type="entry name" value="Sodium/glucose cotransporter"/>
    <property type="match status" value="1"/>
</dbReference>
<gene>
    <name evidence="10" type="ORF">SPISAL_03220</name>
</gene>
<evidence type="ECO:0000313" key="10">
    <source>
        <dbReference type="EMBL" id="AGM40738.1"/>
    </source>
</evidence>
<evidence type="ECO:0000256" key="6">
    <source>
        <dbReference type="ARBA" id="ARBA00022989"/>
    </source>
</evidence>
<comment type="similarity">
    <text evidence="2 8">Belongs to the sodium:solute symporter (SSF) (TC 2.A.21) family.</text>
</comment>
<dbReference type="PANTHER" id="PTHR48086:SF5">
    <property type="entry name" value="NA(+):SOLUTE SYMPORTER (SSF FAMILY)"/>
    <property type="match status" value="1"/>
</dbReference>
<feature type="transmembrane region" description="Helical" evidence="9">
    <location>
        <begin position="75"/>
        <end position="95"/>
    </location>
</feature>
<feature type="transmembrane region" description="Helical" evidence="9">
    <location>
        <begin position="439"/>
        <end position="459"/>
    </location>
</feature>
<evidence type="ECO:0000256" key="9">
    <source>
        <dbReference type="SAM" id="Phobius"/>
    </source>
</evidence>
<dbReference type="Pfam" id="PF00474">
    <property type="entry name" value="SSF"/>
    <property type="match status" value="2"/>
</dbReference>
<dbReference type="PROSITE" id="PS50283">
    <property type="entry name" value="NA_SOLUT_SYMP_3"/>
    <property type="match status" value="1"/>
</dbReference>
<dbReference type="PATRIC" id="fig|1260251.3.peg.648"/>
<feature type="transmembrane region" description="Helical" evidence="9">
    <location>
        <begin position="246"/>
        <end position="268"/>
    </location>
</feature>
<evidence type="ECO:0000256" key="1">
    <source>
        <dbReference type="ARBA" id="ARBA00004141"/>
    </source>
</evidence>
<reference evidence="10 11" key="1">
    <citation type="journal article" date="2013" name="Genome Announc.">
        <title>Draft Genome of Spiribacter salinus M19-40, an Abundant Gammaproteobacterium in Aquatic Hypersaline Environments.</title>
        <authorList>
            <person name="Leon M.J."/>
            <person name="Ghai R."/>
            <person name="Fernandez A.B."/>
            <person name="Sanchez-Porro C."/>
            <person name="Rodriguez-Valera F."/>
            <person name="Ventosa A."/>
        </authorList>
    </citation>
    <scope>NUCLEOTIDE SEQUENCE [LARGE SCALE GENOMIC DNA]</scope>
    <source>
        <strain evidence="10">M19-40</strain>
    </source>
</reference>
<sequence length="584" mass="62487">MGLTLTTYLIVGATFALYIGIAIWAKAGSTGEFYVAGKGVNPIANGMATAADWMSAASFISMAGLIAFLGYDASVYLMGWTGGYVLLALLLAPYLRKFGKFTVPEFIGDRFYSKPARVIAVVALIVASVTYVIGQMRGIGVAFSRFLETSYEIGLLSGMAIVFIYAVFGGMKGITYTQIAQYCVMIFAYTIPAVFISLAITGNPLPQLGLGGTVADGTFLLERLDNILVDLGFSQYTIMKGTTLNMFFLTMSLMIGTAGLPHVIIRFFTVPRVRDARLSAGWTLIFIAILYTTAPAVGAMSFYNLINTVQPGEIGAEEGNLAYEDVPEWFSRWEETGLLGFEDKNDDGRIQYYNADNEDFAPTAEEYGWEGNELSVDRDIMVMANPEIAQLPAWVIALTVAGGLAAALSTAAGLLMAISSAISHDLIKGVINPGISEKGELLSARIAMAGAIVVAGYLGLNPPGFAAQVVALAFGLAASSLFPVLMLGIFSRRMNSAGAMAGMITGLSFTLIYVFVYKGWFFVPGTNMLPDTPEFWVMGIGPQSIGAVGAIINVFFALLVSRMTAPPPKEIQELVESIRVPRAS</sequence>
<dbReference type="InterPro" id="IPR019899">
    <property type="entry name" value="Na/solute_symporter_VC_2705"/>
</dbReference>
<dbReference type="CDD" id="cd11480">
    <property type="entry name" value="SLC5sbd_u4"/>
    <property type="match status" value="1"/>
</dbReference>
<dbReference type="PANTHER" id="PTHR48086">
    <property type="entry name" value="SODIUM/PROLINE SYMPORTER-RELATED"/>
    <property type="match status" value="1"/>
</dbReference>
<proteinExistence type="inferred from homology"/>
<keyword evidence="4 9" id="KW-0812">Transmembrane</keyword>
<dbReference type="NCBIfam" id="TIGR03648">
    <property type="entry name" value="Na_symport_lg"/>
    <property type="match status" value="1"/>
</dbReference>
<keyword evidence="3" id="KW-0813">Transport</keyword>
<evidence type="ECO:0000256" key="2">
    <source>
        <dbReference type="ARBA" id="ARBA00006434"/>
    </source>
</evidence>
<feature type="transmembrane region" description="Helical" evidence="9">
    <location>
        <begin position="391"/>
        <end position="418"/>
    </location>
</feature>
<dbReference type="AlphaFoldDB" id="R4VME9"/>